<dbReference type="Proteomes" id="UP000000663">
    <property type="component" value="Chromosome"/>
</dbReference>
<keyword evidence="2" id="KW-1185">Reference proteome</keyword>
<evidence type="ECO:0000313" key="1">
    <source>
        <dbReference type="EMBL" id="CAJ36605.1"/>
    </source>
</evidence>
<gene>
    <name evidence="1" type="ORF">RCIX1318</name>
</gene>
<evidence type="ECO:0000313" key="2">
    <source>
        <dbReference type="Proteomes" id="UP000000663"/>
    </source>
</evidence>
<accession>Q0W4T8</accession>
<dbReference type="eggNOG" id="arCOG06564">
    <property type="taxonomic scope" value="Archaea"/>
</dbReference>
<reference evidence="1 2" key="1">
    <citation type="journal article" date="2006" name="Science">
        <title>Genome of rice cluster I archaea -- the key methane producers in the rice rhizosphere.</title>
        <authorList>
            <person name="Erkel C."/>
            <person name="Kube M."/>
            <person name="Reinhardt R."/>
            <person name="Liesack W."/>
        </authorList>
    </citation>
    <scope>NUCLEOTIDE SEQUENCE [LARGE SCALE GENOMIC DNA]</scope>
    <source>
        <strain evidence="2">DSM 22066 / NBRC 105507 / MRE50</strain>
    </source>
</reference>
<protein>
    <submittedName>
        <fullName evidence="1">Uncharacterized protein</fullName>
    </submittedName>
</protein>
<dbReference type="KEGG" id="rci:RCIX1318"/>
<dbReference type="STRING" id="351160.RCIX1318"/>
<proteinExistence type="predicted"/>
<sequence length="216" mass="24671">MCLIGGWAVYLYNPWLGSIDIDLVTGSDLRHSLSQYLVEERGYQRRDEDGIKFLEKRTERGEIIIDFVTTSDPWEFYGTGVNLGFGHLDIPDLTVAKKIGEAEVLIPTRSLLLIYKLKASWDRTKRCLEGKSTRQRWEEDKAIKDGADVLALIDPENGGTDLDLGFLGKAFSQYHFLKDHLVEICHDARIISEYGRMDEKTASEVCERLLMLIELI</sequence>
<organism evidence="1 2">
    <name type="scientific">Methanocella arvoryzae (strain DSM 22066 / NBRC 105507 / MRE50)</name>
    <dbReference type="NCBI Taxonomy" id="351160"/>
    <lineage>
        <taxon>Archaea</taxon>
        <taxon>Methanobacteriati</taxon>
        <taxon>Methanobacteriota</taxon>
        <taxon>Stenosarchaea group</taxon>
        <taxon>Methanomicrobia</taxon>
        <taxon>Methanocellales</taxon>
        <taxon>Methanocellaceae</taxon>
        <taxon>Methanocella</taxon>
    </lineage>
</organism>
<name>Q0W4T8_METAR</name>
<dbReference type="EMBL" id="AM114193">
    <property type="protein sequence ID" value="CAJ36605.1"/>
    <property type="molecule type" value="Genomic_DNA"/>
</dbReference>
<dbReference type="AlphaFoldDB" id="Q0W4T8"/>